<organism evidence="3 4">
    <name type="scientific">Sediminicoccus rosea</name>
    <dbReference type="NCBI Taxonomy" id="1225128"/>
    <lineage>
        <taxon>Bacteria</taxon>
        <taxon>Pseudomonadati</taxon>
        <taxon>Pseudomonadota</taxon>
        <taxon>Alphaproteobacteria</taxon>
        <taxon>Acetobacterales</taxon>
        <taxon>Roseomonadaceae</taxon>
        <taxon>Sediminicoccus</taxon>
    </lineage>
</organism>
<feature type="domain" description="Phytase-like" evidence="2">
    <location>
        <begin position="46"/>
        <end position="293"/>
    </location>
</feature>
<evidence type="ECO:0000313" key="4">
    <source>
        <dbReference type="Proteomes" id="UP001305521"/>
    </source>
</evidence>
<keyword evidence="4" id="KW-1185">Reference proteome</keyword>
<dbReference type="Pfam" id="PF13449">
    <property type="entry name" value="Phytase-like"/>
    <property type="match status" value="1"/>
</dbReference>
<reference evidence="3 4" key="1">
    <citation type="submission" date="2023-11" db="EMBL/GenBank/DDBJ databases">
        <title>Arctic aerobic anoxygenic photoheterotroph Sediminicoccus rosea KRV36 adapts its photosynthesis to long days of polar summer.</title>
        <authorList>
            <person name="Tomasch J."/>
            <person name="Kopejtka K."/>
            <person name="Bily T."/>
            <person name="Gardiner A.T."/>
            <person name="Gardian Z."/>
            <person name="Shivaramu S."/>
            <person name="Koblizek M."/>
            <person name="Engelhardt F."/>
            <person name="Kaftan D."/>
        </authorList>
    </citation>
    <scope>NUCLEOTIDE SEQUENCE [LARGE SCALE GENOMIC DNA]</scope>
    <source>
        <strain evidence="3 4">R-30</strain>
    </source>
</reference>
<gene>
    <name evidence="3" type="ORF">R9Z33_04305</name>
</gene>
<evidence type="ECO:0000259" key="2">
    <source>
        <dbReference type="Pfam" id="PF13449"/>
    </source>
</evidence>
<dbReference type="InterPro" id="IPR027372">
    <property type="entry name" value="Phytase-like_dom"/>
</dbReference>
<keyword evidence="1" id="KW-0732">Signal</keyword>
<dbReference type="Proteomes" id="UP001305521">
    <property type="component" value="Chromosome"/>
</dbReference>
<protein>
    <submittedName>
        <fullName evidence="3">Esterase-like activity of phytase family protein</fullName>
    </submittedName>
</protein>
<feature type="chain" id="PRO_5046999428" evidence="1">
    <location>
        <begin position="20"/>
        <end position="308"/>
    </location>
</feature>
<evidence type="ECO:0000313" key="3">
    <source>
        <dbReference type="EMBL" id="WPB86096.1"/>
    </source>
</evidence>
<feature type="signal peptide" evidence="1">
    <location>
        <begin position="1"/>
        <end position="19"/>
    </location>
</feature>
<accession>A0ABZ0PKX3</accession>
<proteinExistence type="predicted"/>
<dbReference type="InterPro" id="IPR014567">
    <property type="entry name" value="UCP031900"/>
</dbReference>
<evidence type="ECO:0000256" key="1">
    <source>
        <dbReference type="SAM" id="SignalP"/>
    </source>
</evidence>
<name>A0ABZ0PKX3_9PROT</name>
<dbReference type="EMBL" id="CP137852">
    <property type="protein sequence ID" value="WPB86096.1"/>
    <property type="molecule type" value="Genomic_DNA"/>
</dbReference>
<sequence>MQRRALLAGLALLPGCARASAPVLGAPARPFLEPLGALALDTAPWGFGGLSALHLAPDLTLSAVSDTGRWWRARLILREGRLAAIGEARHGPLRDAAGNPLRRGVQSDAEALLRLPDGDWLVGFERRHRILRYRDLTTGPGTPIETPPGLEESPGNGGLEALALLADGRLLALGESLPGAAGPESRAAWLGTFSGSRVIWRRTSYLPVPGMDPTDAAGLPDGGALVLERRFSIFGGFTGRLAHLPAAALRGAEPLRGETWLDMPPDAPAENWEGVAVARHGGRTLVALVSDDNQNLFQQTLLLLYALR</sequence>
<dbReference type="PIRSF" id="PIRSF031900">
    <property type="entry name" value="UCP031900"/>
    <property type="match status" value="1"/>
</dbReference>
<dbReference type="RefSeq" id="WP_318650073.1">
    <property type="nucleotide sequence ID" value="NZ_CP137852.1"/>
</dbReference>